<dbReference type="AlphaFoldDB" id="A0A2G5P6X6"/>
<dbReference type="RefSeq" id="WP_090589578.1">
    <property type="nucleotide sequence ID" value="NZ_CP104302.1"/>
</dbReference>
<accession>A0A2G5P6X6</accession>
<proteinExistence type="predicted"/>
<evidence type="ECO:0000313" key="2">
    <source>
        <dbReference type="Proteomes" id="UP000230551"/>
    </source>
</evidence>
<protein>
    <submittedName>
        <fullName evidence="1">OHCU decarboxylase</fullName>
    </submittedName>
</protein>
<name>A0A2G5P6X6_9MYCO</name>
<dbReference type="STRING" id="85968.GCA_900073015_02577"/>
<dbReference type="Proteomes" id="UP000230551">
    <property type="component" value="Unassembled WGS sequence"/>
</dbReference>
<keyword evidence="2" id="KW-1185">Reference proteome</keyword>
<organism evidence="1 2">
    <name type="scientific">Mycolicibacterium brumae</name>
    <dbReference type="NCBI Taxonomy" id="85968"/>
    <lineage>
        <taxon>Bacteria</taxon>
        <taxon>Bacillati</taxon>
        <taxon>Actinomycetota</taxon>
        <taxon>Actinomycetes</taxon>
        <taxon>Mycobacteriales</taxon>
        <taxon>Mycobacteriaceae</taxon>
        <taxon>Mycolicibacterium</taxon>
    </lineage>
</organism>
<comment type="caution">
    <text evidence="1">The sequence shown here is derived from an EMBL/GenBank/DDBJ whole genome shotgun (WGS) entry which is preliminary data.</text>
</comment>
<reference evidence="1 2" key="1">
    <citation type="journal article" date="2017" name="Infect. Genet. Evol.">
        <title>The new phylogeny of the genus Mycobacterium: The old and the news.</title>
        <authorList>
            <person name="Tortoli E."/>
            <person name="Fedrizzi T."/>
            <person name="Meehan C.J."/>
            <person name="Trovato A."/>
            <person name="Grottola A."/>
            <person name="Giacobazzi E."/>
            <person name="Serpini G.F."/>
            <person name="Tagliazucchi S."/>
            <person name="Fabio A."/>
            <person name="Bettua C."/>
            <person name="Bertorelli R."/>
            <person name="Frascaro F."/>
            <person name="De Sanctis V."/>
            <person name="Pecorari M."/>
            <person name="Jousson O."/>
            <person name="Segata N."/>
            <person name="Cirillo D.M."/>
        </authorList>
    </citation>
    <scope>NUCLEOTIDE SEQUENCE [LARGE SCALE GENOMIC DNA]</scope>
    <source>
        <strain evidence="1 2">CIP1034565</strain>
    </source>
</reference>
<dbReference type="EMBL" id="PDCN02000021">
    <property type="protein sequence ID" value="PIB74017.1"/>
    <property type="molecule type" value="Genomic_DNA"/>
</dbReference>
<sequence>MLVHQGIGLDGFNNLPTRCAVHAVYGVAGYVTMAAELAAVRPYASREELFERVEALLAELPADDADREELARITRARLEELLGPEGGYQNWV</sequence>
<gene>
    <name evidence="1" type="ORF">CQY22_014745</name>
</gene>
<evidence type="ECO:0000313" key="1">
    <source>
        <dbReference type="EMBL" id="PIB74017.1"/>
    </source>
</evidence>